<dbReference type="OrthoDB" id="5496837at2"/>
<dbReference type="EMBL" id="LWGR01000015">
    <property type="protein sequence ID" value="KZM70481.1"/>
    <property type="molecule type" value="Genomic_DNA"/>
</dbReference>
<proteinExistence type="inferred from homology"/>
<feature type="domain" description="NlpC/P60" evidence="5">
    <location>
        <begin position="170"/>
        <end position="304"/>
    </location>
</feature>
<dbReference type="Proteomes" id="UP000076512">
    <property type="component" value="Unassembled WGS sequence"/>
</dbReference>
<protein>
    <submittedName>
        <fullName evidence="6">Peptidase M23</fullName>
    </submittedName>
</protein>
<evidence type="ECO:0000256" key="1">
    <source>
        <dbReference type="ARBA" id="ARBA00007074"/>
    </source>
</evidence>
<evidence type="ECO:0000259" key="5">
    <source>
        <dbReference type="PROSITE" id="PS51935"/>
    </source>
</evidence>
<organism evidence="6 7">
    <name type="scientific">Nocardia terpenica</name>
    <dbReference type="NCBI Taxonomy" id="455432"/>
    <lineage>
        <taxon>Bacteria</taxon>
        <taxon>Bacillati</taxon>
        <taxon>Actinomycetota</taxon>
        <taxon>Actinomycetes</taxon>
        <taxon>Mycobacteriales</taxon>
        <taxon>Nocardiaceae</taxon>
        <taxon>Nocardia</taxon>
    </lineage>
</organism>
<keyword evidence="2" id="KW-0645">Protease</keyword>
<gene>
    <name evidence="6" type="ORF">AWN90_03815</name>
</gene>
<reference evidence="6 7" key="1">
    <citation type="submission" date="2016-04" db="EMBL/GenBank/DDBJ databases">
        <authorList>
            <person name="Evans L.H."/>
            <person name="Alamgir A."/>
            <person name="Owens N."/>
            <person name="Weber N.D."/>
            <person name="Virtaneva K."/>
            <person name="Barbian K."/>
            <person name="Babar A."/>
            <person name="Rosenke K."/>
        </authorList>
    </citation>
    <scope>NUCLEOTIDE SEQUENCE [LARGE SCALE GENOMIC DNA]</scope>
    <source>
        <strain evidence="6 7">IFM 0406</strain>
    </source>
</reference>
<dbReference type="Pfam" id="PF00877">
    <property type="entry name" value="NLPC_P60"/>
    <property type="match status" value="1"/>
</dbReference>
<keyword evidence="4" id="KW-0788">Thiol protease</keyword>
<evidence type="ECO:0000256" key="3">
    <source>
        <dbReference type="ARBA" id="ARBA00022801"/>
    </source>
</evidence>
<evidence type="ECO:0000313" key="6">
    <source>
        <dbReference type="EMBL" id="KZM70481.1"/>
    </source>
</evidence>
<dbReference type="STRING" id="455432.AWN90_03815"/>
<dbReference type="Gene3D" id="3.90.1720.10">
    <property type="entry name" value="endopeptidase domain like (from Nostoc punctiforme)"/>
    <property type="match status" value="1"/>
</dbReference>
<name>A0A164JK40_9NOCA</name>
<comment type="similarity">
    <text evidence="1">Belongs to the peptidase C40 family.</text>
</comment>
<evidence type="ECO:0000313" key="7">
    <source>
        <dbReference type="Proteomes" id="UP000076512"/>
    </source>
</evidence>
<evidence type="ECO:0000256" key="2">
    <source>
        <dbReference type="ARBA" id="ARBA00022670"/>
    </source>
</evidence>
<evidence type="ECO:0000256" key="4">
    <source>
        <dbReference type="ARBA" id="ARBA00022807"/>
    </source>
</evidence>
<dbReference type="GO" id="GO:0008234">
    <property type="term" value="F:cysteine-type peptidase activity"/>
    <property type="evidence" value="ECO:0007669"/>
    <property type="project" value="UniProtKB-KW"/>
</dbReference>
<dbReference type="PANTHER" id="PTHR47359:SF3">
    <property type="entry name" value="NLP_P60 DOMAIN-CONTAINING PROTEIN-RELATED"/>
    <property type="match status" value="1"/>
</dbReference>
<dbReference type="InterPro" id="IPR000064">
    <property type="entry name" value="NLP_P60_dom"/>
</dbReference>
<dbReference type="InterPro" id="IPR038765">
    <property type="entry name" value="Papain-like_cys_pep_sf"/>
</dbReference>
<keyword evidence="3" id="KW-0378">Hydrolase</keyword>
<dbReference type="AlphaFoldDB" id="A0A164JK40"/>
<dbReference type="SUPFAM" id="SSF54001">
    <property type="entry name" value="Cysteine proteinases"/>
    <property type="match status" value="1"/>
</dbReference>
<accession>A0A164JK40</accession>
<dbReference type="InterPro" id="IPR051794">
    <property type="entry name" value="PG_Endopeptidase_C40"/>
</dbReference>
<comment type="caution">
    <text evidence="6">The sequence shown here is derived from an EMBL/GenBank/DDBJ whole genome shotgun (WGS) entry which is preliminary data.</text>
</comment>
<sequence length="322" mass="34326">MSERQLQLARNGVAIGKQRREPAPVIVAELAAQITESTLRNLANPAVPQSLTYANDGLGYDHDSVGPHQMRASVWGAAGIAALMTPPYQFNWFYTQADRVTGRDRMSVADIAQAVENSAPDAYGASLDLAQRLYQMFAGIDVSQLPAAPGQTPGGCGTDGQGAPLTQDQEAFGQAVIRAATRWIGTPYVWGGGDFSGPTNGGFDCSALVQYALFQASGGRIRLPRTTREQVNAPGAQPIPFNDRQPGDLIFFTDPGETAPHHVAVYVGRDQHGQDVIVHAPESGQTVTLAPLWRSEHLDVRRYSLPGTSSPVGSHASLAPSQ</sequence>
<keyword evidence="7" id="KW-1185">Reference proteome</keyword>
<dbReference type="PROSITE" id="PS51935">
    <property type="entry name" value="NLPC_P60"/>
    <property type="match status" value="1"/>
</dbReference>
<dbReference type="GO" id="GO:0006508">
    <property type="term" value="P:proteolysis"/>
    <property type="evidence" value="ECO:0007669"/>
    <property type="project" value="UniProtKB-KW"/>
</dbReference>
<dbReference type="PANTHER" id="PTHR47359">
    <property type="entry name" value="PEPTIDOGLYCAN DL-ENDOPEPTIDASE CWLO"/>
    <property type="match status" value="1"/>
</dbReference>